<dbReference type="PANTHER" id="PTHR28055:SF1">
    <property type="entry name" value="ALTERED INHERITANCE OF MITOCHONDRIA PROTEIN 41, MITOCHONDRIAL"/>
    <property type="match status" value="1"/>
</dbReference>
<proteinExistence type="predicted"/>
<dbReference type="InterPro" id="IPR003789">
    <property type="entry name" value="Asn/Gln_tRNA_amidoTrase-B-like"/>
</dbReference>
<keyword evidence="1" id="KW-0808">Transferase</keyword>
<dbReference type="InterPro" id="IPR023168">
    <property type="entry name" value="GatB_Yqey_C_2"/>
</dbReference>
<comment type="caution">
    <text evidence="1">The sequence shown here is derived from an EMBL/GenBank/DDBJ whole genome shotgun (WGS) entry which is preliminary data.</text>
</comment>
<evidence type="ECO:0000313" key="1">
    <source>
        <dbReference type="EMBL" id="PZQ82893.1"/>
    </source>
</evidence>
<sequence length="152" mass="16610">MLRDEINTSLKEAMKSGDKRRLGTLRLVNAAIKDRDIEARGHGKDPLSDDEVLGLLTKMIKQREESAKVYDEAGRVDLSTQEREEIAVIQFFLPQQMSEAESQAAIAAVIAEIGAHGLKDMGRTMAALKERHTGVMDFGKASGTVKTLLTAG</sequence>
<dbReference type="SUPFAM" id="SSF89095">
    <property type="entry name" value="GatB/YqeY motif"/>
    <property type="match status" value="1"/>
</dbReference>
<dbReference type="GO" id="GO:0016884">
    <property type="term" value="F:carbon-nitrogen ligase activity, with glutamine as amido-N-donor"/>
    <property type="evidence" value="ECO:0007669"/>
    <property type="project" value="InterPro"/>
</dbReference>
<gene>
    <name evidence="1" type="ORF">DI549_10060</name>
</gene>
<reference evidence="1 2" key="1">
    <citation type="submission" date="2017-08" db="EMBL/GenBank/DDBJ databases">
        <title>Infants hospitalized years apart are colonized by the same room-sourced microbial strains.</title>
        <authorList>
            <person name="Brooks B."/>
            <person name="Olm M.R."/>
            <person name="Firek B.A."/>
            <person name="Baker R."/>
            <person name="Thomas B.C."/>
            <person name="Morowitz M.J."/>
            <person name="Banfield J.F."/>
        </authorList>
    </citation>
    <scope>NUCLEOTIDE SEQUENCE [LARGE SCALE GENOMIC DNA]</scope>
    <source>
        <strain evidence="1">S2_005_001_R2_27</strain>
    </source>
</reference>
<dbReference type="InterPro" id="IPR019004">
    <property type="entry name" value="YqeY/Aim41"/>
</dbReference>
<organism evidence="1 2">
    <name type="scientific">Ancylobacter novellus</name>
    <name type="common">Thiobacillus novellus</name>
    <dbReference type="NCBI Taxonomy" id="921"/>
    <lineage>
        <taxon>Bacteria</taxon>
        <taxon>Pseudomonadati</taxon>
        <taxon>Pseudomonadota</taxon>
        <taxon>Alphaproteobacteria</taxon>
        <taxon>Hyphomicrobiales</taxon>
        <taxon>Xanthobacteraceae</taxon>
        <taxon>Ancylobacter</taxon>
    </lineage>
</organism>
<dbReference type="PANTHER" id="PTHR28055">
    <property type="entry name" value="ALTERED INHERITANCE OF MITOCHONDRIA PROTEIN 41, MITOCHONDRIAL"/>
    <property type="match status" value="1"/>
</dbReference>
<dbReference type="AlphaFoldDB" id="A0A2W5STR5"/>
<evidence type="ECO:0000313" key="2">
    <source>
        <dbReference type="Proteomes" id="UP000248887"/>
    </source>
</evidence>
<dbReference type="Gene3D" id="1.10.1510.10">
    <property type="entry name" value="Uncharacterised protein YqeY/AIM41 PF09424, N-terminal domain"/>
    <property type="match status" value="1"/>
</dbReference>
<dbReference type="EMBL" id="QFQD01000027">
    <property type="protein sequence ID" value="PZQ82893.1"/>
    <property type="molecule type" value="Genomic_DNA"/>
</dbReference>
<dbReference type="GO" id="GO:0016740">
    <property type="term" value="F:transferase activity"/>
    <property type="evidence" value="ECO:0007669"/>
    <property type="project" value="UniProtKB-KW"/>
</dbReference>
<dbReference type="Pfam" id="PF09424">
    <property type="entry name" value="YqeY"/>
    <property type="match status" value="1"/>
</dbReference>
<name>A0A2W5STR5_ANCNO</name>
<accession>A0A2W5STR5</accession>
<dbReference type="InterPro" id="IPR042184">
    <property type="entry name" value="YqeY/Aim41_N"/>
</dbReference>
<dbReference type="Proteomes" id="UP000248887">
    <property type="component" value="Unassembled WGS sequence"/>
</dbReference>
<protein>
    <submittedName>
        <fullName evidence="1">Glutamyl-tRNA amidotransferase</fullName>
    </submittedName>
</protein>
<dbReference type="Gene3D" id="1.10.10.410">
    <property type="match status" value="1"/>
</dbReference>